<evidence type="ECO:0000256" key="4">
    <source>
        <dbReference type="ARBA" id="ARBA00022729"/>
    </source>
</evidence>
<dbReference type="Gene3D" id="3.40.190.10">
    <property type="entry name" value="Periplasmic binding protein-like II"/>
    <property type="match status" value="1"/>
</dbReference>
<feature type="signal peptide" evidence="5">
    <location>
        <begin position="1"/>
        <end position="21"/>
    </location>
</feature>
<keyword evidence="3" id="KW-0813">Transport</keyword>
<comment type="subcellular location">
    <subcellularLocation>
        <location evidence="1">Periplasm</location>
    </subcellularLocation>
</comment>
<dbReference type="Pfam" id="PF00496">
    <property type="entry name" value="SBP_bac_5"/>
    <property type="match status" value="1"/>
</dbReference>
<feature type="chain" id="PRO_5020660987" evidence="5">
    <location>
        <begin position="22"/>
        <end position="518"/>
    </location>
</feature>
<dbReference type="SUPFAM" id="SSF53850">
    <property type="entry name" value="Periplasmic binding protein-like II"/>
    <property type="match status" value="1"/>
</dbReference>
<dbReference type="InterPro" id="IPR039424">
    <property type="entry name" value="SBP_5"/>
</dbReference>
<dbReference type="Gene3D" id="3.90.76.10">
    <property type="entry name" value="Dipeptide-binding Protein, Domain 1"/>
    <property type="match status" value="1"/>
</dbReference>
<proteinExistence type="inferred from homology"/>
<dbReference type="GO" id="GO:0043190">
    <property type="term" value="C:ATP-binding cassette (ABC) transporter complex"/>
    <property type="evidence" value="ECO:0007669"/>
    <property type="project" value="InterPro"/>
</dbReference>
<dbReference type="InterPro" id="IPR030678">
    <property type="entry name" value="Peptide/Ni-bd"/>
</dbReference>
<dbReference type="GO" id="GO:0015833">
    <property type="term" value="P:peptide transport"/>
    <property type="evidence" value="ECO:0007669"/>
    <property type="project" value="TreeGrafter"/>
</dbReference>
<dbReference type="OrthoDB" id="9803988at2"/>
<keyword evidence="8" id="KW-1185">Reference proteome</keyword>
<feature type="domain" description="Solute-binding protein family 5" evidence="6">
    <location>
        <begin position="65"/>
        <end position="429"/>
    </location>
</feature>
<dbReference type="GO" id="GO:1904680">
    <property type="term" value="F:peptide transmembrane transporter activity"/>
    <property type="evidence" value="ECO:0007669"/>
    <property type="project" value="TreeGrafter"/>
</dbReference>
<comment type="similarity">
    <text evidence="2">Belongs to the bacterial solute-binding protein 5 family.</text>
</comment>
<gene>
    <name evidence="7" type="ORF">ATL17_0256</name>
</gene>
<dbReference type="EMBL" id="SNYR01000001">
    <property type="protein sequence ID" value="TDQ66265.1"/>
    <property type="molecule type" value="Genomic_DNA"/>
</dbReference>
<dbReference type="CDD" id="cd08498">
    <property type="entry name" value="PBP2_NikA_DppA_OppA_like_2"/>
    <property type="match status" value="1"/>
</dbReference>
<evidence type="ECO:0000259" key="6">
    <source>
        <dbReference type="Pfam" id="PF00496"/>
    </source>
</evidence>
<accession>A0A4R6W032</accession>
<dbReference type="PANTHER" id="PTHR30290:SF9">
    <property type="entry name" value="OLIGOPEPTIDE-BINDING PROTEIN APPA"/>
    <property type="match status" value="1"/>
</dbReference>
<keyword evidence="4 5" id="KW-0732">Signal</keyword>
<reference evidence="7 8" key="1">
    <citation type="submission" date="2019-03" db="EMBL/GenBank/DDBJ databases">
        <title>Genomic Encyclopedia of Type Strains, Phase III (KMG-III): the genomes of soil and plant-associated and newly described type strains.</title>
        <authorList>
            <person name="Whitman W."/>
        </authorList>
    </citation>
    <scope>NUCLEOTIDE SEQUENCE [LARGE SCALE GENOMIC DNA]</scope>
    <source>
        <strain evidence="7 8">CGMCC 1.7002</strain>
    </source>
</reference>
<protein>
    <submittedName>
        <fullName evidence="7">Peptide/nickel transport system substrate-binding protein</fullName>
    </submittedName>
</protein>
<sequence>MLRRVFAAIMLTVMFSGPTAAQNSLRVAYDADPVSLDPYEQLSGGTLQLSHLIFDPLVRWTQDHEIEARLAERWEYVAPQTMRFHLRENVQFHSGNLLTAYDVEWTFNRLKTSGDFKAIFEPFTSVSVIDDHTFDVKMSQPYPLVLNSLTYLFPMDRAFYSGLTDDGRDKAEIVKHGNSFSSRNASGTGPFIVAEREQGVKSVFKRFDRYWDQQSKGNVEEIVLTPIKEDSTRLAALLSGAVDFIAPVAPSNLKNVSDHPQTKLITMPGTRAITFQLNMDRVPAFKDIRVRQAVDYAINNAGIVERIMHGFATVSAQMSPEGYVGHIEVLAPRYDLDKAKALMAEAGYADGFQVSMLAPHNRYVNDERIAQAVALMLSKINIEVDLQTIPKAQYWTQYDARAADIMMIGWHSDTEDSANFHQFLTACPNEETGQGRYNSSGYCNPDADELMQRANSEMDATLRAELLRDLEQILFDDAAFIPLHWQNLAWGVRNGILAEDIVNAQNAPYFGDLVMEAQ</sequence>
<evidence type="ECO:0000256" key="2">
    <source>
        <dbReference type="ARBA" id="ARBA00005695"/>
    </source>
</evidence>
<dbReference type="RefSeq" id="WP_133570970.1">
    <property type="nucleotide sequence ID" value="NZ_SNYR01000001.1"/>
</dbReference>
<dbReference type="PANTHER" id="PTHR30290">
    <property type="entry name" value="PERIPLASMIC BINDING COMPONENT OF ABC TRANSPORTER"/>
    <property type="match status" value="1"/>
</dbReference>
<dbReference type="InterPro" id="IPR000914">
    <property type="entry name" value="SBP_5_dom"/>
</dbReference>
<dbReference type="GO" id="GO:0030288">
    <property type="term" value="C:outer membrane-bounded periplasmic space"/>
    <property type="evidence" value="ECO:0007669"/>
    <property type="project" value="UniProtKB-ARBA"/>
</dbReference>
<comment type="caution">
    <text evidence="7">The sequence shown here is derived from an EMBL/GenBank/DDBJ whole genome shotgun (WGS) entry which is preliminary data.</text>
</comment>
<evidence type="ECO:0000256" key="5">
    <source>
        <dbReference type="SAM" id="SignalP"/>
    </source>
</evidence>
<evidence type="ECO:0000256" key="3">
    <source>
        <dbReference type="ARBA" id="ARBA00022448"/>
    </source>
</evidence>
<evidence type="ECO:0000313" key="7">
    <source>
        <dbReference type="EMBL" id="TDQ66265.1"/>
    </source>
</evidence>
<name>A0A4R6W032_9HYPH</name>
<dbReference type="PIRSF" id="PIRSF002741">
    <property type="entry name" value="MppA"/>
    <property type="match status" value="1"/>
</dbReference>
<evidence type="ECO:0000313" key="8">
    <source>
        <dbReference type="Proteomes" id="UP000295391"/>
    </source>
</evidence>
<organism evidence="7 8">
    <name type="scientific">Maritalea mobilis</name>
    <dbReference type="NCBI Taxonomy" id="483324"/>
    <lineage>
        <taxon>Bacteria</taxon>
        <taxon>Pseudomonadati</taxon>
        <taxon>Pseudomonadota</taxon>
        <taxon>Alphaproteobacteria</taxon>
        <taxon>Hyphomicrobiales</taxon>
        <taxon>Devosiaceae</taxon>
        <taxon>Maritalea</taxon>
    </lineage>
</organism>
<dbReference type="Proteomes" id="UP000295391">
    <property type="component" value="Unassembled WGS sequence"/>
</dbReference>
<dbReference type="AlphaFoldDB" id="A0A4R6W032"/>
<evidence type="ECO:0000256" key="1">
    <source>
        <dbReference type="ARBA" id="ARBA00004418"/>
    </source>
</evidence>
<dbReference type="Gene3D" id="3.10.105.10">
    <property type="entry name" value="Dipeptide-binding Protein, Domain 3"/>
    <property type="match status" value="1"/>
</dbReference>